<protein>
    <submittedName>
        <fullName evidence="2">Uncharacterized protein</fullName>
    </submittedName>
</protein>
<keyword evidence="3" id="KW-1185">Reference proteome</keyword>
<dbReference type="AlphaFoldDB" id="A0A2N8KEZ5"/>
<sequence length="365" mass="39817">MPRSDRTALAALTGLLLAPGLAHALCTPLAASGHKETLAADVRLDETNTLLGLDGSRIETWQPPAGVETGARAVPYIWAERVDWSVYAAEPGARIATTLLRYERGADGARHLCGIALYSPRTVEEALASPAASLPAPDQEIRYYYDETSRLSGYEQRWRAWDGSRSQSERHCLRYDEHGWLAELGKGSCNGAPRPQARYVHDAAGRLLRTLLYPEGRDQPQEVVVYDEQGRPARRYLRQDGALPYRAMETANPALIVPGPDWTPPALDSYGYAWSIVQTRDTDDASLYAAASDPAAVLASGTSGGDGRFTLSSAQGRRIWDAIRQSPGLVHWLWAPGQIYALLPAMPQRAWAACADPRNPDPGAC</sequence>
<gene>
    <name evidence="2" type="ORF">C1I89_19460</name>
</gene>
<evidence type="ECO:0000256" key="1">
    <source>
        <dbReference type="SAM" id="SignalP"/>
    </source>
</evidence>
<evidence type="ECO:0000313" key="2">
    <source>
        <dbReference type="EMBL" id="PND32016.1"/>
    </source>
</evidence>
<accession>A0A2N8KEZ5</accession>
<proteinExistence type="predicted"/>
<feature type="chain" id="PRO_5014731156" evidence="1">
    <location>
        <begin position="25"/>
        <end position="365"/>
    </location>
</feature>
<feature type="signal peptide" evidence="1">
    <location>
        <begin position="1"/>
        <end position="24"/>
    </location>
</feature>
<dbReference type="Proteomes" id="UP000235994">
    <property type="component" value="Unassembled WGS sequence"/>
</dbReference>
<organism evidence="2 3">
    <name type="scientific">Achromobacter pulmonis</name>
    <dbReference type="NCBI Taxonomy" id="1389932"/>
    <lineage>
        <taxon>Bacteria</taxon>
        <taxon>Pseudomonadati</taxon>
        <taxon>Pseudomonadota</taxon>
        <taxon>Betaproteobacteria</taxon>
        <taxon>Burkholderiales</taxon>
        <taxon>Alcaligenaceae</taxon>
        <taxon>Achromobacter</taxon>
    </lineage>
</organism>
<evidence type="ECO:0000313" key="3">
    <source>
        <dbReference type="Proteomes" id="UP000235994"/>
    </source>
</evidence>
<dbReference type="RefSeq" id="WP_102774225.1">
    <property type="nucleotide sequence ID" value="NZ_POQS01000005.1"/>
</dbReference>
<comment type="caution">
    <text evidence="2">The sequence shown here is derived from an EMBL/GenBank/DDBJ whole genome shotgun (WGS) entry which is preliminary data.</text>
</comment>
<dbReference type="EMBL" id="POQS01000005">
    <property type="protein sequence ID" value="PND32016.1"/>
    <property type="molecule type" value="Genomic_DNA"/>
</dbReference>
<keyword evidence="1" id="KW-0732">Signal</keyword>
<name>A0A2N8KEZ5_9BURK</name>
<reference evidence="2 3" key="1">
    <citation type="submission" date="2018-01" db="EMBL/GenBank/DDBJ databases">
        <title>The draft genome of an aniline degradation strain ANB-1.</title>
        <authorList>
            <person name="Zhang L."/>
            <person name="Jiang J."/>
        </authorList>
    </citation>
    <scope>NUCLEOTIDE SEQUENCE [LARGE SCALE GENOMIC DNA]</scope>
    <source>
        <strain evidence="2 3">ANB-1</strain>
    </source>
</reference>